<evidence type="ECO:0000313" key="1">
    <source>
        <dbReference type="EMBL" id="MEQ2467486.1"/>
    </source>
</evidence>
<dbReference type="Proteomes" id="UP001465426">
    <property type="component" value="Unassembled WGS sequence"/>
</dbReference>
<organism evidence="1 2">
    <name type="scientific">Niallia hominis</name>
    <dbReference type="NCBI Taxonomy" id="3133173"/>
    <lineage>
        <taxon>Bacteria</taxon>
        <taxon>Bacillati</taxon>
        <taxon>Bacillota</taxon>
        <taxon>Bacilli</taxon>
        <taxon>Bacillales</taxon>
        <taxon>Bacillaceae</taxon>
        <taxon>Niallia</taxon>
    </lineage>
</organism>
<gene>
    <name evidence="1" type="ORF">WMO63_17670</name>
</gene>
<dbReference type="RefSeq" id="WP_031535996.1">
    <property type="nucleotide sequence ID" value="NZ_JBBMFN010000053.1"/>
</dbReference>
<evidence type="ECO:0008006" key="3">
    <source>
        <dbReference type="Google" id="ProtNLM"/>
    </source>
</evidence>
<dbReference type="EMBL" id="JBBMFN010000053">
    <property type="protein sequence ID" value="MEQ2467486.1"/>
    <property type="molecule type" value="Genomic_DNA"/>
</dbReference>
<comment type="caution">
    <text evidence="1">The sequence shown here is derived from an EMBL/GenBank/DDBJ whole genome shotgun (WGS) entry which is preliminary data.</text>
</comment>
<sequence length="236" mass="27550">MTNRKKPKFKIGDTVVITIYGTVGKITDVKYLDQMHVYEVNKSEGLYLESSLQMLSEYEGEIMDSEKIDIEYRFFIGDLVKVKGYGSNLFKIMGFRTEIWRYKSDAWEDVIYELSRVSDGEWLEAGEDELTLVADADSADSFIQKLGLLYIMDKKQKSIDLKKSSSSFHQTEKELLERTKEKKELIDGLLDIYNDYRILYSLFKDAEYEQVMKLTLRKLKLLSNRSDKDNGTKNLE</sequence>
<name>A0ABV1F2A8_9BACI</name>
<proteinExistence type="predicted"/>
<evidence type="ECO:0000313" key="2">
    <source>
        <dbReference type="Proteomes" id="UP001465426"/>
    </source>
</evidence>
<keyword evidence="2" id="KW-1185">Reference proteome</keyword>
<reference evidence="1 2" key="1">
    <citation type="submission" date="2024-03" db="EMBL/GenBank/DDBJ databases">
        <title>Human intestinal bacterial collection.</title>
        <authorList>
            <person name="Pauvert C."/>
            <person name="Hitch T.C.A."/>
            <person name="Clavel T."/>
        </authorList>
    </citation>
    <scope>NUCLEOTIDE SEQUENCE [LARGE SCALE GENOMIC DNA]</scope>
    <source>
        <strain evidence="1 2">CLA-SR-H024</strain>
    </source>
</reference>
<accession>A0ABV1F2A8</accession>
<protein>
    <recommendedName>
        <fullName evidence="3">YodN</fullName>
    </recommendedName>
</protein>